<evidence type="ECO:0000313" key="1">
    <source>
        <dbReference type="EMBL" id="QQN60898.1"/>
    </source>
</evidence>
<dbReference type="Proteomes" id="UP000595426">
    <property type="component" value="Chromosome"/>
</dbReference>
<accession>A0A7T7ZZW6</accession>
<proteinExistence type="predicted"/>
<gene>
    <name evidence="1" type="ORF">I6H88_10115</name>
</gene>
<protein>
    <submittedName>
        <fullName evidence="1">Uncharacterized protein</fullName>
    </submittedName>
</protein>
<sequence>MYSTIYYIEYFDAENDLVRIDIKKKDFTGIPIEIQGSATLKYEERKELTKPIIASTLEIDLEANETLTLNDLYSEDERSFLVECKKGADKMLFKGYIKPDGIWEDLVSDSWVISIDCIDGLSTLKDISFADNTGSNFTGNMCIRDVIYNCLIKTGYDLPINYFINVRLMGAYPQTESFLDKVYMNTIRFYQDAGKSKEMDCESVLKSTLSIFGASVFMHNGEWYIIRMPSYVENMTFRRYENNVFVREIQIPIWSFLGSQINGHYPHFVNTNQRKTILPSVQTYRSHLQYGSVMSKLYNSDLKQINSIMDGWEVTTDYEGLEFLPNGGVEANSKAKEKDVLATTLLKSIPSKSPIFKKYSINNLFIKFSNTGSSKRLLYGVITNNYKLSQSTSTGEFYWENGNDSVLDVQNSEGNGMGKGDASVTVTCPPFPEDSPITIIIYGADKFFLNYLPGRFGVYYISFSDNNKSSQKGIFYTSQRSKMVSTVTKENATVYNGDSEENIYSCSLVLKDGTPTSESWRRQDKPFRDDGSDLEYRPLISFIAEDVLRMNHIPVPAFEGDVLGYIPFINIVNMRDLLQGYFIFTKYSYNTKTCQIQSNMRKIFVKNFLEKNEFRDNKYFEVEPDFGDVTKVTVKS</sequence>
<organism evidence="1 2">
    <name type="scientific">Elizabethkingia bruuniana</name>
    <dbReference type="NCBI Taxonomy" id="1756149"/>
    <lineage>
        <taxon>Bacteria</taxon>
        <taxon>Pseudomonadati</taxon>
        <taxon>Bacteroidota</taxon>
        <taxon>Flavobacteriia</taxon>
        <taxon>Flavobacteriales</taxon>
        <taxon>Weeksellaceae</taxon>
        <taxon>Elizabethkingia</taxon>
    </lineage>
</organism>
<dbReference type="RefSeq" id="WP_034870654.1">
    <property type="nucleotide sequence ID" value="NZ_CBCSDR010000008.1"/>
</dbReference>
<dbReference type="KEGG" id="egm:AYC65_20110"/>
<keyword evidence="2" id="KW-1185">Reference proteome</keyword>
<dbReference type="GeneID" id="93135231"/>
<dbReference type="AlphaFoldDB" id="A0A7T7ZZW6"/>
<reference evidence="1 2" key="1">
    <citation type="submission" date="2020-12" db="EMBL/GenBank/DDBJ databases">
        <title>FDA dAtabase for Regulatory Grade micrObial Sequences (FDA-ARGOS): Supporting development and validation of Infectious Disease Dx tests.</title>
        <authorList>
            <person name="Kerrigan L."/>
            <person name="Long C."/>
            <person name="Tallon L."/>
            <person name="Sadzewicz L."/>
            <person name="Zhao X."/>
            <person name="Boylan J."/>
            <person name="Ott S."/>
            <person name="Bowen H."/>
            <person name="Vavikolanu K."/>
            <person name="Mehta A."/>
            <person name="Aluvathingal J."/>
            <person name="Nadendla S."/>
            <person name="Yan Y."/>
            <person name="Sichtig H."/>
        </authorList>
    </citation>
    <scope>NUCLEOTIDE SEQUENCE [LARGE SCALE GENOMIC DNA]</scope>
    <source>
        <strain evidence="1 2">FDAARGOS_1031</strain>
    </source>
</reference>
<name>A0A7T7ZZW6_9FLAO</name>
<dbReference type="OrthoDB" id="1216693at2"/>
<dbReference type="EMBL" id="CP067018">
    <property type="protein sequence ID" value="QQN60898.1"/>
    <property type="molecule type" value="Genomic_DNA"/>
</dbReference>
<evidence type="ECO:0000313" key="2">
    <source>
        <dbReference type="Proteomes" id="UP000595426"/>
    </source>
</evidence>